<accession>A0A7H9AZN6</accession>
<dbReference type="GO" id="GO:0061632">
    <property type="term" value="F:RNA lariat debranching enzyme activator activity"/>
    <property type="evidence" value="ECO:0007669"/>
    <property type="project" value="TreeGrafter"/>
</dbReference>
<dbReference type="GeneID" id="59235216"/>
<dbReference type="PANTHER" id="PTHR12072:SF4">
    <property type="entry name" value="CWF19-LIKE PROTEIN 1"/>
    <property type="match status" value="1"/>
</dbReference>
<dbReference type="Proteomes" id="UP000509704">
    <property type="component" value="Chromosome 2"/>
</dbReference>
<dbReference type="EMBL" id="CP058605">
    <property type="protein sequence ID" value="QLG71554.1"/>
    <property type="molecule type" value="Genomic_DNA"/>
</dbReference>
<organism evidence="3 4">
    <name type="scientific">Zygotorulaspora mrakii</name>
    <name type="common">Zygosaccharomyces mrakii</name>
    <dbReference type="NCBI Taxonomy" id="42260"/>
    <lineage>
        <taxon>Eukaryota</taxon>
        <taxon>Fungi</taxon>
        <taxon>Dikarya</taxon>
        <taxon>Ascomycota</taxon>
        <taxon>Saccharomycotina</taxon>
        <taxon>Saccharomycetes</taxon>
        <taxon>Saccharomycetales</taxon>
        <taxon>Saccharomycetaceae</taxon>
        <taxon>Zygotorulaspora</taxon>
    </lineage>
</organism>
<gene>
    <name evidence="3" type="ORF">HG535_0B05980</name>
</gene>
<dbReference type="PANTHER" id="PTHR12072">
    <property type="entry name" value="CWF19, CELL CYCLE CONTROL PROTEIN"/>
    <property type="match status" value="1"/>
</dbReference>
<evidence type="ECO:0000313" key="4">
    <source>
        <dbReference type="Proteomes" id="UP000509704"/>
    </source>
</evidence>
<keyword evidence="4" id="KW-1185">Reference proteome</keyword>
<proteinExistence type="predicted"/>
<dbReference type="GO" id="GO:0071014">
    <property type="term" value="C:post-mRNA release spliceosomal complex"/>
    <property type="evidence" value="ECO:0007669"/>
    <property type="project" value="TreeGrafter"/>
</dbReference>
<name>A0A7H9AZN6_ZYGMR</name>
<reference evidence="3 4" key="1">
    <citation type="submission" date="2020-07" db="EMBL/GenBank/DDBJ databases">
        <title>The yeast mating-type switching endonuclease HO is a domesticated member of an unorthodox homing genetic element family.</title>
        <authorList>
            <person name="Coughlan A.Y."/>
            <person name="Lombardi L."/>
            <person name="Braun-Galleani S."/>
            <person name="Martos A.R."/>
            <person name="Galeote V."/>
            <person name="Bigey F."/>
            <person name="Dequin S."/>
            <person name="Byrne K.P."/>
            <person name="Wolfe K.H."/>
        </authorList>
    </citation>
    <scope>NUCLEOTIDE SEQUENCE [LARGE SCALE GENOMIC DNA]</scope>
    <source>
        <strain evidence="3 4">NRRL Y-6702</strain>
    </source>
</reference>
<dbReference type="Pfam" id="PF04676">
    <property type="entry name" value="CwfJ_C_2"/>
    <property type="match status" value="1"/>
</dbReference>
<dbReference type="GO" id="GO:0000398">
    <property type="term" value="P:mRNA splicing, via spliceosome"/>
    <property type="evidence" value="ECO:0007669"/>
    <property type="project" value="TreeGrafter"/>
</dbReference>
<dbReference type="RefSeq" id="XP_037143282.1">
    <property type="nucleotide sequence ID" value="XM_037287387.1"/>
</dbReference>
<protein>
    <recommendedName>
        <fullName evidence="5">Cwf19-like C-terminal domain-containing protein</fullName>
    </recommendedName>
</protein>
<evidence type="ECO:0008006" key="5">
    <source>
        <dbReference type="Google" id="ProtNLM"/>
    </source>
</evidence>
<dbReference type="InterPro" id="IPR040194">
    <property type="entry name" value="Cwf19-like"/>
</dbReference>
<dbReference type="InterPro" id="IPR006767">
    <property type="entry name" value="Cwf19-like_C_dom-2"/>
</dbReference>
<dbReference type="OrthoDB" id="4068561at2759"/>
<dbReference type="InterPro" id="IPR006768">
    <property type="entry name" value="Cwf19-like_C_dom-1"/>
</dbReference>
<evidence type="ECO:0000259" key="2">
    <source>
        <dbReference type="Pfam" id="PF04677"/>
    </source>
</evidence>
<dbReference type="AlphaFoldDB" id="A0A7H9AZN6"/>
<dbReference type="Pfam" id="PF04677">
    <property type="entry name" value="CwfJ_C_1"/>
    <property type="match status" value="1"/>
</dbReference>
<feature type="domain" description="Cwf19-like C-terminal" evidence="2">
    <location>
        <begin position="238"/>
        <end position="363"/>
    </location>
</feature>
<evidence type="ECO:0000313" key="3">
    <source>
        <dbReference type="EMBL" id="QLG71554.1"/>
    </source>
</evidence>
<evidence type="ECO:0000259" key="1">
    <source>
        <dbReference type="Pfam" id="PF04676"/>
    </source>
</evidence>
<dbReference type="KEGG" id="zmk:HG535_0B05980"/>
<feature type="domain" description="Cwf19-like protein C-terminal" evidence="1">
    <location>
        <begin position="397"/>
        <end position="485"/>
    </location>
</feature>
<sequence>MPKLKILILHSTADDLSIVIEKIRKLHSKSGPFDNVILLGDIESCIYDIDLSGLPPLVSFGPLSTSDKEGLQNVTILRGFGVHETPSGLQVGFIQFDDKELEQNRSFILDKFSNLKGPLDILISRQWSECIADRESTTLGHEVIDKVSTECQPQYHFSYDDPDHFFELEPFMWETSKIYTRFINVPSFNSGKKWAYAFNIYTGTDLDRYVKPPNLIENPYRSKKRSLEATATDELAQKKLKTILPSNCHFCFTNPNVEDHMFISISSTAYLTIAKGPLSVPRGEMNFSGHCLLVPIEHIPKVKLIDDDSQAAKLLEDLNSYERSIVKMNYRKFDMSTVVFEIHSDNSIHFHKQLIPVPKYLIMKFSQALDRQLSLNNEKYLNNGKLDFKLFKSNKDKEYIRIADDRKNNYLQFTVYPTNEAEPEVYLSLFEPNNRMDLQFGRRVLAFLLRLPKRVIWNSPICKQSKEQEEKEVLQFQKSYAEYDVAK</sequence>